<dbReference type="Proteomes" id="UP000663852">
    <property type="component" value="Unassembled WGS sequence"/>
</dbReference>
<proteinExistence type="predicted"/>
<protein>
    <submittedName>
        <fullName evidence="2">Uncharacterized protein</fullName>
    </submittedName>
</protein>
<gene>
    <name evidence="1" type="ORF">EDS130_LOCUS2633</name>
    <name evidence="2" type="ORF">XAT740_LOCUS34006</name>
</gene>
<reference evidence="2" key="1">
    <citation type="submission" date="2021-02" db="EMBL/GenBank/DDBJ databases">
        <authorList>
            <person name="Nowell W R."/>
        </authorList>
    </citation>
    <scope>NUCLEOTIDE SEQUENCE</scope>
</reference>
<sequence length="131" mass="15126">MSTIISSPVVHSKTRMRPSTPIRRRCLAPLQCNSTRTINIQHVLHNLIDSLRDSTDSSTQLLIRLYYHKSSRLNDQPDKLLLFQQEIYCSLRRLHPSLINPSLFDQENQLTKTPQPIVTSRSGQATIRKLH</sequence>
<dbReference type="OrthoDB" id="9993481at2759"/>
<comment type="caution">
    <text evidence="2">The sequence shown here is derived from an EMBL/GenBank/DDBJ whole genome shotgun (WGS) entry which is preliminary data.</text>
</comment>
<organism evidence="2 3">
    <name type="scientific">Adineta ricciae</name>
    <name type="common">Rotifer</name>
    <dbReference type="NCBI Taxonomy" id="249248"/>
    <lineage>
        <taxon>Eukaryota</taxon>
        <taxon>Metazoa</taxon>
        <taxon>Spiralia</taxon>
        <taxon>Gnathifera</taxon>
        <taxon>Rotifera</taxon>
        <taxon>Eurotatoria</taxon>
        <taxon>Bdelloidea</taxon>
        <taxon>Adinetida</taxon>
        <taxon>Adinetidae</taxon>
        <taxon>Adineta</taxon>
    </lineage>
</organism>
<dbReference type="EMBL" id="CAJNOR010003289">
    <property type="protein sequence ID" value="CAF1398533.1"/>
    <property type="molecule type" value="Genomic_DNA"/>
</dbReference>
<evidence type="ECO:0000313" key="2">
    <source>
        <dbReference type="EMBL" id="CAF1398533.1"/>
    </source>
</evidence>
<accession>A0A815KUQ0</accession>
<dbReference type="Proteomes" id="UP000663828">
    <property type="component" value="Unassembled WGS sequence"/>
</dbReference>
<dbReference type="AlphaFoldDB" id="A0A815KUQ0"/>
<evidence type="ECO:0000313" key="3">
    <source>
        <dbReference type="Proteomes" id="UP000663828"/>
    </source>
</evidence>
<name>A0A815KUQ0_ADIRI</name>
<dbReference type="EMBL" id="CAJNOJ010000006">
    <property type="protein sequence ID" value="CAF0757656.1"/>
    <property type="molecule type" value="Genomic_DNA"/>
</dbReference>
<keyword evidence="3" id="KW-1185">Reference proteome</keyword>
<evidence type="ECO:0000313" key="1">
    <source>
        <dbReference type="EMBL" id="CAF0757656.1"/>
    </source>
</evidence>